<dbReference type="Proteomes" id="UP000315753">
    <property type="component" value="Unassembled WGS sequence"/>
</dbReference>
<organism evidence="6 7">
    <name type="scientific">Ureibacillus terrenus</name>
    <dbReference type="NCBI Taxonomy" id="118246"/>
    <lineage>
        <taxon>Bacteria</taxon>
        <taxon>Bacillati</taxon>
        <taxon>Bacillota</taxon>
        <taxon>Bacilli</taxon>
        <taxon>Bacillales</taxon>
        <taxon>Caryophanaceae</taxon>
        <taxon>Ureibacillus</taxon>
    </lineage>
</organism>
<dbReference type="InterPro" id="IPR011990">
    <property type="entry name" value="TPR-like_helical_dom_sf"/>
</dbReference>
<keyword evidence="2" id="KW-0328">Glycosyltransferase</keyword>
<gene>
    <name evidence="6" type="ORF">FKZ59_05860</name>
</gene>
<evidence type="ECO:0000259" key="5">
    <source>
        <dbReference type="Pfam" id="PF00535"/>
    </source>
</evidence>
<evidence type="ECO:0000256" key="3">
    <source>
        <dbReference type="ARBA" id="ARBA00022679"/>
    </source>
</evidence>
<dbReference type="InterPro" id="IPR050834">
    <property type="entry name" value="Glycosyltransf_2"/>
</dbReference>
<feature type="domain" description="Glycosyltransferase 2-like" evidence="5">
    <location>
        <begin position="3"/>
        <end position="113"/>
    </location>
</feature>
<dbReference type="InterPro" id="IPR029044">
    <property type="entry name" value="Nucleotide-diphossugar_trans"/>
</dbReference>
<feature type="repeat" description="TPR" evidence="4">
    <location>
        <begin position="309"/>
        <end position="342"/>
    </location>
</feature>
<dbReference type="Gene3D" id="1.25.40.10">
    <property type="entry name" value="Tetratricopeptide repeat domain"/>
    <property type="match status" value="1"/>
</dbReference>
<comment type="caution">
    <text evidence="6">The sequence shown here is derived from an EMBL/GenBank/DDBJ whole genome shotgun (WGS) entry which is preliminary data.</text>
</comment>
<evidence type="ECO:0000256" key="4">
    <source>
        <dbReference type="PROSITE-ProRule" id="PRU00339"/>
    </source>
</evidence>
<comment type="similarity">
    <text evidence="1">Belongs to the glycosyltransferase 2 family.</text>
</comment>
<sequence>MISVILPVFNAGDYLKDSIESILNQTEKDIELIVVNDGSTDNSEEVILSFGDERIRYVKFEENKGVAAAFNEGLKLANGDFITFHGADDLSLPHRFERLLAEFCCENIGYVHSDMLLITDHDIPFSYWQAGNISPDDIYSFFLNVGTPFNNGSILFRREAVEGIHFNETIKVGSDTDFVLKVAKGKWRSFHVPEPLYIYRRHQSNLTKQRSYDELAGHIRINIKEEDLISLPEVQGIKGEKRLLKAKLIAGLALARRWMRREGFLLFYEAIPLVKTERDRHFFEGMKGLVEKNYKHAVHHFQQITDRDHIEENYLGEAFLHMKNYKEAYRRFWKALQLSPNYHSPVKNLKIIGILRGFNLIDKHADHFK</sequence>
<evidence type="ECO:0000256" key="1">
    <source>
        <dbReference type="ARBA" id="ARBA00006739"/>
    </source>
</evidence>
<dbReference type="InterPro" id="IPR001173">
    <property type="entry name" value="Glyco_trans_2-like"/>
</dbReference>
<dbReference type="InterPro" id="IPR019734">
    <property type="entry name" value="TPR_rpt"/>
</dbReference>
<keyword evidence="7" id="KW-1185">Reference proteome</keyword>
<dbReference type="Pfam" id="PF00535">
    <property type="entry name" value="Glycos_transf_2"/>
    <property type="match status" value="1"/>
</dbReference>
<dbReference type="SUPFAM" id="SSF53448">
    <property type="entry name" value="Nucleotide-diphospho-sugar transferases"/>
    <property type="match status" value="1"/>
</dbReference>
<evidence type="ECO:0000313" key="7">
    <source>
        <dbReference type="Proteomes" id="UP000315753"/>
    </source>
</evidence>
<reference evidence="6 7" key="1">
    <citation type="submission" date="2019-06" db="EMBL/GenBank/DDBJ databases">
        <title>Genome sequence of Ureibacillus terrenus.</title>
        <authorList>
            <person name="Maclea K.S."/>
            <person name="Simoes M."/>
        </authorList>
    </citation>
    <scope>NUCLEOTIDE SEQUENCE [LARGE SCALE GENOMIC DNA]</scope>
    <source>
        <strain evidence="6 7">ATCC BAA-384</strain>
    </source>
</reference>
<evidence type="ECO:0000256" key="2">
    <source>
        <dbReference type="ARBA" id="ARBA00022676"/>
    </source>
</evidence>
<dbReference type="SUPFAM" id="SSF48452">
    <property type="entry name" value="TPR-like"/>
    <property type="match status" value="1"/>
</dbReference>
<proteinExistence type="inferred from homology"/>
<dbReference type="GO" id="GO:0016757">
    <property type="term" value="F:glycosyltransferase activity"/>
    <property type="evidence" value="ECO:0007669"/>
    <property type="project" value="UniProtKB-KW"/>
</dbReference>
<keyword evidence="4" id="KW-0802">TPR repeat</keyword>
<dbReference type="PROSITE" id="PS50005">
    <property type="entry name" value="TPR"/>
    <property type="match status" value="1"/>
</dbReference>
<evidence type="ECO:0000313" key="6">
    <source>
        <dbReference type="EMBL" id="TQE91172.1"/>
    </source>
</evidence>
<dbReference type="OrthoDB" id="396512at2"/>
<accession>A0A540V348</accession>
<dbReference type="PANTHER" id="PTHR43685:SF5">
    <property type="entry name" value="GLYCOSYLTRANSFERASE EPSE-RELATED"/>
    <property type="match status" value="1"/>
</dbReference>
<protein>
    <submittedName>
        <fullName evidence="6">Glycosyltransferase</fullName>
    </submittedName>
</protein>
<dbReference type="EMBL" id="VIGD01000006">
    <property type="protein sequence ID" value="TQE91172.1"/>
    <property type="molecule type" value="Genomic_DNA"/>
</dbReference>
<dbReference type="PANTHER" id="PTHR43685">
    <property type="entry name" value="GLYCOSYLTRANSFERASE"/>
    <property type="match status" value="1"/>
</dbReference>
<dbReference type="Gene3D" id="3.90.550.10">
    <property type="entry name" value="Spore Coat Polysaccharide Biosynthesis Protein SpsA, Chain A"/>
    <property type="match status" value="1"/>
</dbReference>
<dbReference type="AlphaFoldDB" id="A0A540V348"/>
<keyword evidence="3 6" id="KW-0808">Transferase</keyword>
<dbReference type="RefSeq" id="WP_141601823.1">
    <property type="nucleotide sequence ID" value="NZ_VIGD01000006.1"/>
</dbReference>
<name>A0A540V348_9BACL</name>